<dbReference type="InterPro" id="IPR041931">
    <property type="entry name" value="DNA_pol3_alpha_thumb_dom"/>
</dbReference>
<name>A0A5M6I7X8_9PROT</name>
<dbReference type="Proteomes" id="UP000324065">
    <property type="component" value="Unassembled WGS sequence"/>
</dbReference>
<dbReference type="InterPro" id="IPR029460">
    <property type="entry name" value="DNAPol_HHH"/>
</dbReference>
<evidence type="ECO:0000256" key="3">
    <source>
        <dbReference type="ARBA" id="ARBA00022679"/>
    </source>
</evidence>
<sequence>MSATVHSMLATRSHFSLGESTLTTEAVLDEAKRVGATAIGLIDTMSISGMIDVSNRCTKESITPIIGCRLRLVDDITWRRVRGENKTKAPPEYWITWHVLSAAGLTALYRLLTKANDAEHFYETAKLLVSDVIGALSSVTMDDVAIVTSDVYSVVGHENAAEILRDMIDALSVENVYLQLTPIDLPYYDAMNMRALALAKELGAPTLVARPVLYPKDGADVQEVHQGILRRTQITDVWHWSNVERGLYALTDIELGRETARTIKRLRERYEGEVPVSTWTEGLRNTAHLVERVTYRWAKSPVSLPKLVEDEPKAVLAACKAGWSERFGRPVFGHRPDAEALERLYKPRLAYEFRVLRDLGFCGYFLLVQDLVRWAKDSGIRVGPGRGSVGGSLIAYLMGITDCDPIRFDLLFERFINPERSDLPDADLDFMSARRHEVIQYLADKYGTDRVAGISNYGQLKGASALRDVGRICGLSERDYACSKLVPKEHGQPIGLTEAADQVGEIAAFRDANADVWTVATSLEGVMRNLGRHAAGVVVAGCDLTERAVVERRSGEATVNWDKRIVEDQGLVKMDILGLETLDVVARALDYIRERHGKRINLMAIPLDDEAVLQAFAEGRTVGVFQFESGGMRRLLKSLGAEGITFEDCVAATALYRPGPMDSGMMDSYVNRKAGTEDVLYEHPKMADALNKTYGVMVYQEQVMQISRDLAGFSMAEADKLRKAMGKKDPKLMAEYRDKFVEGCDAQGTFDETHAGALFDKIAAFAGYGFNRSHSVEYTLISYQSMWLKVNYPIEFIAACLSLMKEDKLPALLGEAERLGIEVLPPNINQSSGKFEILTDTTLLIPFNRIKGISDNTTNAILEARAAGPFTSVEDLIERVERRKCNIKHRTLLEDVGAFADIVPGSLAARHPDRIARQKELMPGLVNAIVPIRREMTVDTDGRRQLGRLVKMYQDEGLGLVKPYLGRDARFMVITDAPTSGEERVGSFAHSESFTSIATALAEAGLARNDAYWTGLLKRPKTGSTIPHENIETFWPILAQEIAILKPPVILLLGNAVVRRFVPDIKGAVVDHAGKVVYDKKTDTNIIVGFNPGQIWFDPSKQEVLDTLFAQVSEIL</sequence>
<dbReference type="InterPro" id="IPR004013">
    <property type="entry name" value="PHP_dom"/>
</dbReference>
<evidence type="ECO:0000256" key="7">
    <source>
        <dbReference type="ARBA" id="ARBA00049244"/>
    </source>
</evidence>
<evidence type="ECO:0000256" key="6">
    <source>
        <dbReference type="ARBA" id="ARBA00022932"/>
    </source>
</evidence>
<evidence type="ECO:0000256" key="4">
    <source>
        <dbReference type="ARBA" id="ARBA00022695"/>
    </source>
</evidence>
<dbReference type="Gene3D" id="1.10.150.870">
    <property type="match status" value="1"/>
</dbReference>
<dbReference type="Gene3D" id="1.10.10.1600">
    <property type="entry name" value="Bacterial DNA polymerase III alpha subunit, thumb domain"/>
    <property type="match status" value="1"/>
</dbReference>
<protein>
    <recommendedName>
        <fullName evidence="2">DNA polymerase III subunit alpha</fullName>
        <ecNumber evidence="1">2.7.7.7</ecNumber>
    </recommendedName>
</protein>
<evidence type="ECO:0000256" key="5">
    <source>
        <dbReference type="ARBA" id="ARBA00022705"/>
    </source>
</evidence>
<dbReference type="EC" id="2.7.7.7" evidence="1"/>
<dbReference type="InterPro" id="IPR040982">
    <property type="entry name" value="DNA_pol3_finger"/>
</dbReference>
<feature type="domain" description="Uracil-DNA glycosylase-like" evidence="9">
    <location>
        <begin position="966"/>
        <end position="1097"/>
    </location>
</feature>
<evidence type="ECO:0000259" key="11">
    <source>
        <dbReference type="Pfam" id="PF14579"/>
    </source>
</evidence>
<feature type="domain" description="DNA polymerase helix-hairpin-helix motif" evidence="11">
    <location>
        <begin position="820"/>
        <end position="902"/>
    </location>
</feature>
<dbReference type="Pfam" id="PF07733">
    <property type="entry name" value="DNA_pol3_alpha"/>
    <property type="match status" value="1"/>
</dbReference>
<feature type="domain" description="DNA polymerase III alpha subunit finger" evidence="12">
    <location>
        <begin position="581"/>
        <end position="747"/>
    </location>
</feature>
<dbReference type="PANTHER" id="PTHR32294">
    <property type="entry name" value="DNA POLYMERASE III SUBUNIT ALPHA"/>
    <property type="match status" value="1"/>
</dbReference>
<evidence type="ECO:0000259" key="12">
    <source>
        <dbReference type="Pfam" id="PF17657"/>
    </source>
</evidence>
<dbReference type="NCBIfam" id="TIGR00594">
    <property type="entry name" value="polc"/>
    <property type="match status" value="1"/>
</dbReference>
<keyword evidence="6" id="KW-0239">DNA-directed DNA polymerase</keyword>
<evidence type="ECO:0000259" key="9">
    <source>
        <dbReference type="Pfam" id="PF03167"/>
    </source>
</evidence>
<dbReference type="InterPro" id="IPR004805">
    <property type="entry name" value="DnaE2/DnaE/PolC"/>
</dbReference>
<evidence type="ECO:0000313" key="14">
    <source>
        <dbReference type="Proteomes" id="UP000324065"/>
    </source>
</evidence>
<dbReference type="InterPro" id="IPR036895">
    <property type="entry name" value="Uracil-DNA_glycosylase-like_sf"/>
</dbReference>
<dbReference type="SUPFAM" id="SSF52141">
    <property type="entry name" value="Uracil-DNA glycosylase-like"/>
    <property type="match status" value="1"/>
</dbReference>
<dbReference type="Gene3D" id="3.40.470.10">
    <property type="entry name" value="Uracil-DNA glycosylase-like domain"/>
    <property type="match status" value="1"/>
</dbReference>
<dbReference type="OrthoDB" id="9803237at2"/>
<evidence type="ECO:0000256" key="1">
    <source>
        <dbReference type="ARBA" id="ARBA00012417"/>
    </source>
</evidence>
<comment type="catalytic activity">
    <reaction evidence="7">
        <text>DNA(n) + a 2'-deoxyribonucleoside 5'-triphosphate = DNA(n+1) + diphosphate</text>
        <dbReference type="Rhea" id="RHEA:22508"/>
        <dbReference type="Rhea" id="RHEA-COMP:17339"/>
        <dbReference type="Rhea" id="RHEA-COMP:17340"/>
        <dbReference type="ChEBI" id="CHEBI:33019"/>
        <dbReference type="ChEBI" id="CHEBI:61560"/>
        <dbReference type="ChEBI" id="CHEBI:173112"/>
        <dbReference type="EC" id="2.7.7.7"/>
    </reaction>
</comment>
<dbReference type="GO" id="GO:0003887">
    <property type="term" value="F:DNA-directed DNA polymerase activity"/>
    <property type="evidence" value="ECO:0007669"/>
    <property type="project" value="UniProtKB-KW"/>
</dbReference>
<feature type="domain" description="PHP" evidence="8">
    <location>
        <begin position="11"/>
        <end position="180"/>
    </location>
</feature>
<feature type="domain" description="Bacterial DNA polymerase III alpha subunit NTPase" evidence="10">
    <location>
        <begin position="318"/>
        <end position="578"/>
    </location>
</feature>
<dbReference type="GO" id="GO:0008408">
    <property type="term" value="F:3'-5' exonuclease activity"/>
    <property type="evidence" value="ECO:0007669"/>
    <property type="project" value="InterPro"/>
</dbReference>
<keyword evidence="4 13" id="KW-0548">Nucleotidyltransferase</keyword>
<dbReference type="Pfam" id="PF17657">
    <property type="entry name" value="DNA_pol3_finger"/>
    <property type="match status" value="1"/>
</dbReference>
<dbReference type="AlphaFoldDB" id="A0A5M6I7X8"/>
<reference evidence="13 14" key="1">
    <citation type="submission" date="2019-09" db="EMBL/GenBank/DDBJ databases">
        <title>Genome sequence of Roseospira marina, one of the more divergent members of the non-sulfur purple photosynthetic bacterial family, the Rhodospirillaceae.</title>
        <authorList>
            <person name="Meyer T."/>
            <person name="Kyndt J."/>
        </authorList>
    </citation>
    <scope>NUCLEOTIDE SEQUENCE [LARGE SCALE GENOMIC DNA]</scope>
    <source>
        <strain evidence="13 14">DSM 15113</strain>
    </source>
</reference>
<dbReference type="InterPro" id="IPR005122">
    <property type="entry name" value="Uracil-DNA_glycosylase-like"/>
</dbReference>
<keyword evidence="14" id="KW-1185">Reference proteome</keyword>
<accession>A0A5M6I7X8</accession>
<dbReference type="Pfam" id="PF03167">
    <property type="entry name" value="UDG"/>
    <property type="match status" value="1"/>
</dbReference>
<evidence type="ECO:0000259" key="8">
    <source>
        <dbReference type="Pfam" id="PF02811"/>
    </source>
</evidence>
<keyword evidence="5" id="KW-0235">DNA replication</keyword>
<dbReference type="Pfam" id="PF14579">
    <property type="entry name" value="HHH_6"/>
    <property type="match status" value="1"/>
</dbReference>
<proteinExistence type="predicted"/>
<dbReference type="Gene3D" id="3.20.20.140">
    <property type="entry name" value="Metal-dependent hydrolases"/>
    <property type="match status" value="1"/>
</dbReference>
<evidence type="ECO:0000313" key="13">
    <source>
        <dbReference type="EMBL" id="KAA5604350.1"/>
    </source>
</evidence>
<dbReference type="EMBL" id="VWPJ01000018">
    <property type="protein sequence ID" value="KAA5604350.1"/>
    <property type="molecule type" value="Genomic_DNA"/>
</dbReference>
<comment type="caution">
    <text evidence="13">The sequence shown here is derived from an EMBL/GenBank/DDBJ whole genome shotgun (WGS) entry which is preliminary data.</text>
</comment>
<evidence type="ECO:0000256" key="2">
    <source>
        <dbReference type="ARBA" id="ARBA00019114"/>
    </source>
</evidence>
<dbReference type="PANTHER" id="PTHR32294:SF0">
    <property type="entry name" value="DNA POLYMERASE III SUBUNIT ALPHA"/>
    <property type="match status" value="1"/>
</dbReference>
<dbReference type="SUPFAM" id="SSF160975">
    <property type="entry name" value="AF1531-like"/>
    <property type="match status" value="1"/>
</dbReference>
<dbReference type="Pfam" id="PF02811">
    <property type="entry name" value="PHP"/>
    <property type="match status" value="1"/>
</dbReference>
<dbReference type="GO" id="GO:0006260">
    <property type="term" value="P:DNA replication"/>
    <property type="evidence" value="ECO:0007669"/>
    <property type="project" value="UniProtKB-KW"/>
</dbReference>
<evidence type="ECO:0000259" key="10">
    <source>
        <dbReference type="Pfam" id="PF07733"/>
    </source>
</evidence>
<keyword evidence="3 13" id="KW-0808">Transferase</keyword>
<gene>
    <name evidence="13" type="primary">dnaE</name>
    <name evidence="13" type="ORF">F1188_15930</name>
</gene>
<organism evidence="13 14">
    <name type="scientific">Roseospira marina</name>
    <dbReference type="NCBI Taxonomy" id="140057"/>
    <lineage>
        <taxon>Bacteria</taxon>
        <taxon>Pseudomonadati</taxon>
        <taxon>Pseudomonadota</taxon>
        <taxon>Alphaproteobacteria</taxon>
        <taxon>Rhodospirillales</taxon>
        <taxon>Rhodospirillaceae</taxon>
        <taxon>Roseospira</taxon>
    </lineage>
</organism>
<dbReference type="InterPro" id="IPR011708">
    <property type="entry name" value="DNA_pol3_alpha_NTPase_dom"/>
</dbReference>